<reference evidence="1 2" key="1">
    <citation type="submission" date="2019-07" db="EMBL/GenBank/DDBJ databases">
        <title>WGS assembly of Gossypium tomentosum.</title>
        <authorList>
            <person name="Chen Z.J."/>
            <person name="Sreedasyam A."/>
            <person name="Ando A."/>
            <person name="Song Q."/>
            <person name="De L."/>
            <person name="Hulse-Kemp A."/>
            <person name="Ding M."/>
            <person name="Ye W."/>
            <person name="Kirkbride R."/>
            <person name="Jenkins J."/>
            <person name="Plott C."/>
            <person name="Lovell J."/>
            <person name="Lin Y.-M."/>
            <person name="Vaughn R."/>
            <person name="Liu B."/>
            <person name="Li W."/>
            <person name="Simpson S."/>
            <person name="Scheffler B."/>
            <person name="Saski C."/>
            <person name="Grover C."/>
            <person name="Hu G."/>
            <person name="Conover J."/>
            <person name="Carlson J."/>
            <person name="Shu S."/>
            <person name="Boston L."/>
            <person name="Williams M."/>
            <person name="Peterson D."/>
            <person name="Mcgee K."/>
            <person name="Jones D."/>
            <person name="Wendel J."/>
            <person name="Stelly D."/>
            <person name="Grimwood J."/>
            <person name="Schmutz J."/>
        </authorList>
    </citation>
    <scope>NUCLEOTIDE SEQUENCE [LARGE SCALE GENOMIC DNA]</scope>
    <source>
        <strain evidence="1">7179.01</strain>
    </source>
</reference>
<dbReference type="AlphaFoldDB" id="A0A5D2J3U2"/>
<protein>
    <submittedName>
        <fullName evidence="1">Uncharacterized protein</fullName>
    </submittedName>
</protein>
<name>A0A5D2J3U2_GOSTO</name>
<dbReference type="EMBL" id="CM017632">
    <property type="protein sequence ID" value="TYH49105.1"/>
    <property type="molecule type" value="Genomic_DNA"/>
</dbReference>
<organism evidence="1 2">
    <name type="scientific">Gossypium tomentosum</name>
    <name type="common">Hawaiian cotton</name>
    <name type="synonym">Gossypium sandvicense</name>
    <dbReference type="NCBI Taxonomy" id="34277"/>
    <lineage>
        <taxon>Eukaryota</taxon>
        <taxon>Viridiplantae</taxon>
        <taxon>Streptophyta</taxon>
        <taxon>Embryophyta</taxon>
        <taxon>Tracheophyta</taxon>
        <taxon>Spermatophyta</taxon>
        <taxon>Magnoliopsida</taxon>
        <taxon>eudicotyledons</taxon>
        <taxon>Gunneridae</taxon>
        <taxon>Pentapetalae</taxon>
        <taxon>rosids</taxon>
        <taxon>malvids</taxon>
        <taxon>Malvales</taxon>
        <taxon>Malvaceae</taxon>
        <taxon>Malvoideae</taxon>
        <taxon>Gossypium</taxon>
    </lineage>
</organism>
<dbReference type="Proteomes" id="UP000322667">
    <property type="component" value="Chromosome D10"/>
</dbReference>
<proteinExistence type="predicted"/>
<sequence length="74" mass="8500">MRSNVALSRRELKRQVSNLLETAFTSQDDSPKTQIVCKKETMQNSHYLSHDHRANPAKHTRYPSNATILKGFNT</sequence>
<gene>
    <name evidence="1" type="ORF">ES332_D10G114400v1</name>
</gene>
<keyword evidence="2" id="KW-1185">Reference proteome</keyword>
<evidence type="ECO:0000313" key="2">
    <source>
        <dbReference type="Proteomes" id="UP000322667"/>
    </source>
</evidence>
<evidence type="ECO:0000313" key="1">
    <source>
        <dbReference type="EMBL" id="TYH49105.1"/>
    </source>
</evidence>
<accession>A0A5D2J3U2</accession>